<dbReference type="InterPro" id="IPR047589">
    <property type="entry name" value="DUF11_rpt"/>
</dbReference>
<dbReference type="AlphaFoldDB" id="A0A4R3Y3A1"/>
<feature type="region of interest" description="Disordered" evidence="1">
    <location>
        <begin position="172"/>
        <end position="191"/>
    </location>
</feature>
<name>A0A4R3Y3A1_9PROT</name>
<dbReference type="OrthoDB" id="9790247at2"/>
<dbReference type="Pfam" id="PF01345">
    <property type="entry name" value="DUF11"/>
    <property type="match status" value="1"/>
</dbReference>
<organism evidence="5 6">
    <name type="scientific">Sulfurirhabdus autotrophica</name>
    <dbReference type="NCBI Taxonomy" id="1706046"/>
    <lineage>
        <taxon>Bacteria</taxon>
        <taxon>Pseudomonadati</taxon>
        <taxon>Pseudomonadota</taxon>
        <taxon>Betaproteobacteria</taxon>
        <taxon>Nitrosomonadales</taxon>
        <taxon>Sulfuricellaceae</taxon>
        <taxon>Sulfurirhabdus</taxon>
    </lineage>
</organism>
<dbReference type="Pfam" id="PF20419">
    <property type="entry name" value="DUF6701"/>
    <property type="match status" value="1"/>
</dbReference>
<dbReference type="InterPro" id="IPR013783">
    <property type="entry name" value="Ig-like_fold"/>
</dbReference>
<feature type="domain" description="DUF11" evidence="3">
    <location>
        <begin position="194"/>
        <end position="307"/>
    </location>
</feature>
<dbReference type="Gene3D" id="2.60.40.10">
    <property type="entry name" value="Immunoglobulins"/>
    <property type="match status" value="1"/>
</dbReference>
<reference evidence="5 6" key="1">
    <citation type="submission" date="2019-03" db="EMBL/GenBank/DDBJ databases">
        <title>Genomic Encyclopedia of Type Strains, Phase IV (KMG-IV): sequencing the most valuable type-strain genomes for metagenomic binning, comparative biology and taxonomic classification.</title>
        <authorList>
            <person name="Goeker M."/>
        </authorList>
    </citation>
    <scope>NUCLEOTIDE SEQUENCE [LARGE SCALE GENOMIC DNA]</scope>
    <source>
        <strain evidence="5 6">DSM 100309</strain>
    </source>
</reference>
<dbReference type="InterPro" id="IPR001434">
    <property type="entry name" value="OmcB-like_DUF11"/>
</dbReference>
<keyword evidence="6" id="KW-1185">Reference proteome</keyword>
<evidence type="ECO:0000259" key="4">
    <source>
        <dbReference type="Pfam" id="PF20419"/>
    </source>
</evidence>
<evidence type="ECO:0000256" key="1">
    <source>
        <dbReference type="SAM" id="MobiDB-lite"/>
    </source>
</evidence>
<evidence type="ECO:0000313" key="6">
    <source>
        <dbReference type="Proteomes" id="UP000295367"/>
    </source>
</evidence>
<keyword evidence="2" id="KW-0732">Signal</keyword>
<dbReference type="RefSeq" id="WP_124945379.1">
    <property type="nucleotide sequence ID" value="NZ_BHVT01000010.1"/>
</dbReference>
<feature type="compositionally biased region" description="Polar residues" evidence="1">
    <location>
        <begin position="172"/>
        <end position="184"/>
    </location>
</feature>
<gene>
    <name evidence="5" type="ORF">EDC63_110107</name>
</gene>
<dbReference type="NCBIfam" id="TIGR01451">
    <property type="entry name" value="B_ant_repeat"/>
    <property type="match status" value="1"/>
</dbReference>
<proteinExistence type="predicted"/>
<evidence type="ECO:0000256" key="2">
    <source>
        <dbReference type="SAM" id="SignalP"/>
    </source>
</evidence>
<dbReference type="EMBL" id="SMCO01000010">
    <property type="protein sequence ID" value="TCV85218.1"/>
    <property type="molecule type" value="Genomic_DNA"/>
</dbReference>
<dbReference type="Proteomes" id="UP000295367">
    <property type="component" value="Unassembled WGS sequence"/>
</dbReference>
<sequence length="904" mass="93771">MHGIANLSFGFKQCIRLLSVSFFLMFWTMSALAAGACSPDIGKATLNEYNYQLNFSEVKRLNIATPLTGWKVRVYSGVGTYLQQNFPTTEQCDEYYVFSFSTSPKDADIVLLDANDDVVDILRARQSFPVSGYYSPYPTCSFISPPTDLLINPAQKGVDRSPDGVGPWRNTPGTGSNSFQTRCGGNTPGGATTDLRVTKTASSGSILLGANVTFTVTVTNLGPNIASTLIISDSLPAGLSYVSHTVTSGTYSAASGLWTLGTLAVNGSQTLSIIANGASAGTWTNIATVSADNPDSNTANNTASAAVTVASSAPGSFNAFETSTAANVTTGVIKTKIAGSAFNLDVVAISGGVQASTFSNTVKVELLGNTTTGIGLDGNNCPVSSTVLQTISSAISGGRSTVSFAAVSNAWKDVRVRISYPTVSPTVLSCSTDNFAIRPASLGSVSISDADSVTAGTARSLNNTAVSGGNVHKAGRPFRMDTTAINASGITTTNYSGSPGAMLTVCLLPGTPTTCTLGTLAPGSWAAASGVVTSTTASYSEAGAFTMKLVDTSFADVDVADSSTTERYIESAAINVGRFVPDYFSVITNNTPAFKTFNDATCPSRSFTYIGQSFGYTTAPQALITARNFAGATTQNYSGALWRPTPAFAYSSVSGTLDVSLVTVPTVTPNNNGTGSENVAITDLLAYVRNLTTPQSPFNASISLNMSVSDTSEAGVAGNGTISTTTPAIFNGTGSGIAFDSGNEFRYGRFRLGNAFGSELLDLPIPAEAQYWNGTVFVTNSADNCTMITATNVTMGNYLANLSACKTAISISGRLSSGKSNLKLFKPGAGNNGSVDVTVNLGAAATGQTCVAPLPAAQQAATAANQLYLQGKWTGTSYNQNPRVRATFGVYKNANELIYMRELY</sequence>
<feature type="signal peptide" evidence="2">
    <location>
        <begin position="1"/>
        <end position="33"/>
    </location>
</feature>
<feature type="domain" description="DUF6701" evidence="4">
    <location>
        <begin position="355"/>
        <end position="902"/>
    </location>
</feature>
<comment type="caution">
    <text evidence="5">The sequence shown here is derived from an EMBL/GenBank/DDBJ whole genome shotgun (WGS) entry which is preliminary data.</text>
</comment>
<accession>A0A4R3Y3A1</accession>
<dbReference type="InterPro" id="IPR046524">
    <property type="entry name" value="DUF6701"/>
</dbReference>
<evidence type="ECO:0000313" key="5">
    <source>
        <dbReference type="EMBL" id="TCV85218.1"/>
    </source>
</evidence>
<feature type="chain" id="PRO_5020220956" evidence="2">
    <location>
        <begin position="34"/>
        <end position="904"/>
    </location>
</feature>
<protein>
    <submittedName>
        <fullName evidence="5">MSHA biogenesis protein MshQ</fullName>
    </submittedName>
</protein>
<evidence type="ECO:0000259" key="3">
    <source>
        <dbReference type="Pfam" id="PF01345"/>
    </source>
</evidence>